<dbReference type="RefSeq" id="WP_394310038.1">
    <property type="nucleotide sequence ID" value="NZ_JASKMA010000028.1"/>
</dbReference>
<name>A0ABU3JZI5_9ACTN</name>
<gene>
    <name evidence="1" type="ORF">QNO04_28095</name>
</gene>
<dbReference type="Proteomes" id="UP001249760">
    <property type="component" value="Unassembled WGS sequence"/>
</dbReference>
<evidence type="ECO:0000313" key="2">
    <source>
        <dbReference type="Proteomes" id="UP001249760"/>
    </source>
</evidence>
<protein>
    <submittedName>
        <fullName evidence="1">PH domain-containing protein</fullName>
    </submittedName>
</protein>
<proteinExistence type="predicted"/>
<reference evidence="1 2" key="1">
    <citation type="submission" date="2023-05" db="EMBL/GenBank/DDBJ databases">
        <title>Streptomyces fuscus sp. nov., a brown-black pigment producing actinomyces isolated from dry sand of Sea duck farm.</title>
        <authorList>
            <person name="Xie J."/>
            <person name="Shen N."/>
        </authorList>
    </citation>
    <scope>NUCLEOTIDE SEQUENCE [LARGE SCALE GENOMIC DNA]</scope>
    <source>
        <strain evidence="1 2">CGMCC 4.1745</strain>
    </source>
</reference>
<evidence type="ECO:0000313" key="1">
    <source>
        <dbReference type="EMBL" id="MDT6987324.1"/>
    </source>
</evidence>
<organism evidence="1 2">
    <name type="scientific">Streptomyces lusitanus</name>
    <dbReference type="NCBI Taxonomy" id="68232"/>
    <lineage>
        <taxon>Bacteria</taxon>
        <taxon>Bacillati</taxon>
        <taxon>Actinomycetota</taxon>
        <taxon>Actinomycetes</taxon>
        <taxon>Kitasatosporales</taxon>
        <taxon>Streptomycetaceae</taxon>
        <taxon>Streptomyces</taxon>
    </lineage>
</organism>
<dbReference type="EMBL" id="JASKMA010000028">
    <property type="protein sequence ID" value="MDT6987324.1"/>
    <property type="molecule type" value="Genomic_DNA"/>
</dbReference>
<accession>A0ABU3JZI5</accession>
<keyword evidence="2" id="KW-1185">Reference proteome</keyword>
<sequence>MLRRRVEAGRDGLRFRTVLRWRTLEWDDILRLEDLRVAAPDSRIRTPSLRVAAALRDGSVVSLPVPWTGAADADDFERQLSQLRTLHVRYGRGSLGS</sequence>
<comment type="caution">
    <text evidence="1">The sequence shown here is derived from an EMBL/GenBank/DDBJ whole genome shotgun (WGS) entry which is preliminary data.</text>
</comment>